<gene>
    <name evidence="2" type="ORF">ACFSKW_50355</name>
</gene>
<comment type="caution">
    <text evidence="2">The sequence shown here is derived from an EMBL/GenBank/DDBJ whole genome shotgun (WGS) entry which is preliminary data.</text>
</comment>
<name>A0ABW4TEA2_9ACTN</name>
<accession>A0ABW4TEA2</accession>
<dbReference type="RefSeq" id="WP_379582188.1">
    <property type="nucleotide sequence ID" value="NZ_JBHUFV010000094.1"/>
</dbReference>
<evidence type="ECO:0000313" key="3">
    <source>
        <dbReference type="Proteomes" id="UP001597368"/>
    </source>
</evidence>
<dbReference type="Proteomes" id="UP001597368">
    <property type="component" value="Unassembled WGS sequence"/>
</dbReference>
<reference evidence="3" key="1">
    <citation type="journal article" date="2019" name="Int. J. Syst. Evol. Microbiol.">
        <title>The Global Catalogue of Microorganisms (GCM) 10K type strain sequencing project: providing services to taxonomists for standard genome sequencing and annotation.</title>
        <authorList>
            <consortium name="The Broad Institute Genomics Platform"/>
            <consortium name="The Broad Institute Genome Sequencing Center for Infectious Disease"/>
            <person name="Wu L."/>
            <person name="Ma J."/>
        </authorList>
    </citation>
    <scope>NUCLEOTIDE SEQUENCE [LARGE SCALE GENOMIC DNA]</scope>
    <source>
        <strain evidence="3">ICMP 6774ER</strain>
    </source>
</reference>
<protein>
    <submittedName>
        <fullName evidence="2">Uncharacterized protein</fullName>
    </submittedName>
</protein>
<evidence type="ECO:0000313" key="2">
    <source>
        <dbReference type="EMBL" id="MFD1939688.1"/>
    </source>
</evidence>
<feature type="region of interest" description="Disordered" evidence="1">
    <location>
        <begin position="30"/>
        <end position="49"/>
    </location>
</feature>
<sequence length="154" mass="15997">MAVRSAPLADLVYVADVQAAVEAELASRRDHAEQVGPIYPPHDSQRGGTGPAVLRSIHDAGVVDKDVGPAALLLDSLRRPHTGGIGDVKPDVRLTDSRGGGSLASLLVARAHNGGDASFAEQPLLEPMPLLAPVMRAVVVMGTSLPVLSFLRTS</sequence>
<evidence type="ECO:0000256" key="1">
    <source>
        <dbReference type="SAM" id="MobiDB-lite"/>
    </source>
</evidence>
<proteinExistence type="predicted"/>
<dbReference type="EMBL" id="JBHUFV010000094">
    <property type="protein sequence ID" value="MFD1939688.1"/>
    <property type="molecule type" value="Genomic_DNA"/>
</dbReference>
<keyword evidence="3" id="KW-1185">Reference proteome</keyword>
<organism evidence="2 3">
    <name type="scientific">Nonomuraea mangrovi</name>
    <dbReference type="NCBI Taxonomy" id="2316207"/>
    <lineage>
        <taxon>Bacteria</taxon>
        <taxon>Bacillati</taxon>
        <taxon>Actinomycetota</taxon>
        <taxon>Actinomycetes</taxon>
        <taxon>Streptosporangiales</taxon>
        <taxon>Streptosporangiaceae</taxon>
        <taxon>Nonomuraea</taxon>
    </lineage>
</organism>